<evidence type="ECO:0000256" key="1">
    <source>
        <dbReference type="SAM" id="SignalP"/>
    </source>
</evidence>
<dbReference type="Proteomes" id="UP001179952">
    <property type="component" value="Unassembled WGS sequence"/>
</dbReference>
<proteinExistence type="predicted"/>
<feature type="signal peptide" evidence="1">
    <location>
        <begin position="1"/>
        <end position="28"/>
    </location>
</feature>
<name>A0AAV9BS21_ACOGR</name>
<keyword evidence="3" id="KW-1185">Reference proteome</keyword>
<accession>A0AAV9BS21</accession>
<dbReference type="InterPro" id="IPR008972">
    <property type="entry name" value="Cupredoxin"/>
</dbReference>
<gene>
    <name evidence="2" type="ORF">QJS04_geneDACA014465</name>
</gene>
<comment type="caution">
    <text evidence="2">The sequence shown here is derived from an EMBL/GenBank/DDBJ whole genome shotgun (WGS) entry which is preliminary data.</text>
</comment>
<dbReference type="EMBL" id="JAUJYN010000002">
    <property type="protein sequence ID" value="KAK1278994.1"/>
    <property type="molecule type" value="Genomic_DNA"/>
</dbReference>
<protein>
    <submittedName>
        <fullName evidence="2">Uncharacterized protein</fullName>
    </submittedName>
</protein>
<keyword evidence="1" id="KW-0732">Signal</keyword>
<evidence type="ECO:0000313" key="2">
    <source>
        <dbReference type="EMBL" id="KAK1278994.1"/>
    </source>
</evidence>
<feature type="chain" id="PRO_5043664591" evidence="1">
    <location>
        <begin position="29"/>
        <end position="71"/>
    </location>
</feature>
<dbReference type="AlphaFoldDB" id="A0AAV9BS21"/>
<sequence length="71" mass="7924">MAYGLGKFTMLLILSLIVWTTSPLVVEARIIHHKWEVKYQFKSPDCFQKLAVTINGITPGPTIYAQVSTTG</sequence>
<dbReference type="SUPFAM" id="SSF49503">
    <property type="entry name" value="Cupredoxins"/>
    <property type="match status" value="1"/>
</dbReference>
<dbReference type="Gene3D" id="2.60.40.420">
    <property type="entry name" value="Cupredoxins - blue copper proteins"/>
    <property type="match status" value="1"/>
</dbReference>
<reference evidence="2" key="2">
    <citation type="submission" date="2023-06" db="EMBL/GenBank/DDBJ databases">
        <authorList>
            <person name="Ma L."/>
            <person name="Liu K.-W."/>
            <person name="Li Z."/>
            <person name="Hsiao Y.-Y."/>
            <person name="Qi Y."/>
            <person name="Fu T."/>
            <person name="Tang G."/>
            <person name="Zhang D."/>
            <person name="Sun W.-H."/>
            <person name="Liu D.-K."/>
            <person name="Li Y."/>
            <person name="Chen G.-Z."/>
            <person name="Liu X.-D."/>
            <person name="Liao X.-Y."/>
            <person name="Jiang Y.-T."/>
            <person name="Yu X."/>
            <person name="Hao Y."/>
            <person name="Huang J."/>
            <person name="Zhao X.-W."/>
            <person name="Ke S."/>
            <person name="Chen Y.-Y."/>
            <person name="Wu W.-L."/>
            <person name="Hsu J.-L."/>
            <person name="Lin Y.-F."/>
            <person name="Huang M.-D."/>
            <person name="Li C.-Y."/>
            <person name="Huang L."/>
            <person name="Wang Z.-W."/>
            <person name="Zhao X."/>
            <person name="Zhong W.-Y."/>
            <person name="Peng D.-H."/>
            <person name="Ahmad S."/>
            <person name="Lan S."/>
            <person name="Zhang J.-S."/>
            <person name="Tsai W.-C."/>
            <person name="Van De Peer Y."/>
            <person name="Liu Z.-J."/>
        </authorList>
    </citation>
    <scope>NUCLEOTIDE SEQUENCE</scope>
    <source>
        <strain evidence="2">SCP</strain>
        <tissue evidence="2">Leaves</tissue>
    </source>
</reference>
<evidence type="ECO:0000313" key="3">
    <source>
        <dbReference type="Proteomes" id="UP001179952"/>
    </source>
</evidence>
<organism evidence="2 3">
    <name type="scientific">Acorus gramineus</name>
    <name type="common">Dwarf sweet flag</name>
    <dbReference type="NCBI Taxonomy" id="55184"/>
    <lineage>
        <taxon>Eukaryota</taxon>
        <taxon>Viridiplantae</taxon>
        <taxon>Streptophyta</taxon>
        <taxon>Embryophyta</taxon>
        <taxon>Tracheophyta</taxon>
        <taxon>Spermatophyta</taxon>
        <taxon>Magnoliopsida</taxon>
        <taxon>Liliopsida</taxon>
        <taxon>Acoraceae</taxon>
        <taxon>Acorus</taxon>
    </lineage>
</organism>
<reference evidence="2" key="1">
    <citation type="journal article" date="2023" name="Nat. Commun.">
        <title>Diploid and tetraploid genomes of Acorus and the evolution of monocots.</title>
        <authorList>
            <person name="Ma L."/>
            <person name="Liu K.W."/>
            <person name="Li Z."/>
            <person name="Hsiao Y.Y."/>
            <person name="Qi Y."/>
            <person name="Fu T."/>
            <person name="Tang G.D."/>
            <person name="Zhang D."/>
            <person name="Sun W.H."/>
            <person name="Liu D.K."/>
            <person name="Li Y."/>
            <person name="Chen G.Z."/>
            <person name="Liu X.D."/>
            <person name="Liao X.Y."/>
            <person name="Jiang Y.T."/>
            <person name="Yu X."/>
            <person name="Hao Y."/>
            <person name="Huang J."/>
            <person name="Zhao X.W."/>
            <person name="Ke S."/>
            <person name="Chen Y.Y."/>
            <person name="Wu W.L."/>
            <person name="Hsu J.L."/>
            <person name="Lin Y.F."/>
            <person name="Huang M.D."/>
            <person name="Li C.Y."/>
            <person name="Huang L."/>
            <person name="Wang Z.W."/>
            <person name="Zhao X."/>
            <person name="Zhong W.Y."/>
            <person name="Peng D.H."/>
            <person name="Ahmad S."/>
            <person name="Lan S."/>
            <person name="Zhang J.S."/>
            <person name="Tsai W.C."/>
            <person name="Van de Peer Y."/>
            <person name="Liu Z.J."/>
        </authorList>
    </citation>
    <scope>NUCLEOTIDE SEQUENCE</scope>
    <source>
        <strain evidence="2">SCP</strain>
    </source>
</reference>